<comment type="caution">
    <text evidence="1">The sequence shown here is derived from an EMBL/GenBank/DDBJ whole genome shotgun (WGS) entry which is preliminary data.</text>
</comment>
<dbReference type="EMBL" id="CM037628">
    <property type="protein sequence ID" value="KAH7996936.1"/>
    <property type="molecule type" value="Genomic_DNA"/>
</dbReference>
<protein>
    <submittedName>
        <fullName evidence="1">Uncharacterized protein</fullName>
    </submittedName>
</protein>
<accession>A0ACB8EVZ7</accession>
<proteinExistence type="predicted"/>
<evidence type="ECO:0000313" key="1">
    <source>
        <dbReference type="EMBL" id="KAH7996936.1"/>
    </source>
</evidence>
<organism evidence="1 2">
    <name type="scientific">Sphaerodactylus townsendi</name>
    <dbReference type="NCBI Taxonomy" id="933632"/>
    <lineage>
        <taxon>Eukaryota</taxon>
        <taxon>Metazoa</taxon>
        <taxon>Chordata</taxon>
        <taxon>Craniata</taxon>
        <taxon>Vertebrata</taxon>
        <taxon>Euteleostomi</taxon>
        <taxon>Lepidosauria</taxon>
        <taxon>Squamata</taxon>
        <taxon>Bifurcata</taxon>
        <taxon>Gekkota</taxon>
        <taxon>Sphaerodactylidae</taxon>
        <taxon>Sphaerodactylus</taxon>
    </lineage>
</organism>
<name>A0ACB8EVZ7_9SAUR</name>
<dbReference type="Proteomes" id="UP000827872">
    <property type="component" value="Linkage Group LG15"/>
</dbReference>
<sequence>MLPLLGMVRRHPWLASVAAYGTLFSAADVAQQMLARPRQDLSEPEYLDLKQTGKVAVVGFSFHANFNYIWFRILEHLFPGTNPARVIVKVACDQAIAAPVTIGAFYVGLSLLDGESDVWGNFREKFWPTYKAGVLCWTLFQAVNFTLVPPVLRTTYVGACSFLWTAFLCYLRQHNAQDTTARIFQALPGLAGLFPPTADEKELLTLLPASLRCCLQCDGKFKENLAKLRTGLVERQIHDTRLKARAEALLKGLEGGFFSHYATSQFAGFAVKATVDNLVKEVRSRTEELAQSSLKDQALLDELVKFRKETTMKLKKALQEHQIKGSDSIT</sequence>
<evidence type="ECO:0000313" key="2">
    <source>
        <dbReference type="Proteomes" id="UP000827872"/>
    </source>
</evidence>
<gene>
    <name evidence="1" type="ORF">K3G42_012262</name>
</gene>
<keyword evidence="2" id="KW-1185">Reference proteome</keyword>
<reference evidence="1" key="1">
    <citation type="submission" date="2021-08" db="EMBL/GenBank/DDBJ databases">
        <title>The first chromosome-level gecko genome reveals the dynamic sex chromosomes of Neotropical dwarf geckos (Sphaerodactylidae: Sphaerodactylus).</title>
        <authorList>
            <person name="Pinto B.J."/>
            <person name="Keating S.E."/>
            <person name="Gamble T."/>
        </authorList>
    </citation>
    <scope>NUCLEOTIDE SEQUENCE</scope>
    <source>
        <strain evidence="1">TG3544</strain>
    </source>
</reference>